<accession>A0A1C7LQG7</accession>
<dbReference type="AlphaFoldDB" id="A0A1C7LQG7"/>
<name>A0A1C7LQG7_GRIFR</name>
<evidence type="ECO:0000313" key="2">
    <source>
        <dbReference type="Proteomes" id="UP000092993"/>
    </source>
</evidence>
<sequence length="70" mass="7754">MPAAIYTLVVLGYNDARSCLRSLIQRNRLRGPKIFNGTPLCVQPVVLPRDDKLSAYFEAVALSMKCAATR</sequence>
<gene>
    <name evidence="1" type="ORF">A0H81_12844</name>
</gene>
<comment type="caution">
    <text evidence="1">The sequence shown here is derived from an EMBL/GenBank/DDBJ whole genome shotgun (WGS) entry which is preliminary data.</text>
</comment>
<protein>
    <submittedName>
        <fullName evidence="1">Uncharacterized protein</fullName>
    </submittedName>
</protein>
<reference evidence="1 2" key="1">
    <citation type="submission" date="2016-03" db="EMBL/GenBank/DDBJ databases">
        <title>Whole genome sequencing of Grifola frondosa 9006-11.</title>
        <authorList>
            <person name="Min B."/>
            <person name="Park H."/>
            <person name="Kim J.-G."/>
            <person name="Cho H."/>
            <person name="Oh Y.-L."/>
            <person name="Kong W.-S."/>
            <person name="Choi I.-G."/>
        </authorList>
    </citation>
    <scope>NUCLEOTIDE SEQUENCE [LARGE SCALE GENOMIC DNA]</scope>
    <source>
        <strain evidence="1 2">9006-11</strain>
    </source>
</reference>
<keyword evidence="2" id="KW-1185">Reference proteome</keyword>
<dbReference type="EMBL" id="LUGG01000025">
    <property type="protein sequence ID" value="OBZ67065.1"/>
    <property type="molecule type" value="Genomic_DNA"/>
</dbReference>
<dbReference type="Proteomes" id="UP000092993">
    <property type="component" value="Unassembled WGS sequence"/>
</dbReference>
<evidence type="ECO:0000313" key="1">
    <source>
        <dbReference type="EMBL" id="OBZ67065.1"/>
    </source>
</evidence>
<proteinExistence type="predicted"/>
<organism evidence="1 2">
    <name type="scientific">Grifola frondosa</name>
    <name type="common">Maitake</name>
    <name type="synonym">Polyporus frondosus</name>
    <dbReference type="NCBI Taxonomy" id="5627"/>
    <lineage>
        <taxon>Eukaryota</taxon>
        <taxon>Fungi</taxon>
        <taxon>Dikarya</taxon>
        <taxon>Basidiomycota</taxon>
        <taxon>Agaricomycotina</taxon>
        <taxon>Agaricomycetes</taxon>
        <taxon>Polyporales</taxon>
        <taxon>Grifolaceae</taxon>
        <taxon>Grifola</taxon>
    </lineage>
</organism>